<dbReference type="GO" id="GO:0046872">
    <property type="term" value="F:metal ion binding"/>
    <property type="evidence" value="ECO:0007669"/>
    <property type="project" value="UniProtKB-KW"/>
</dbReference>
<dbReference type="InterPro" id="IPR011118">
    <property type="entry name" value="Tannase/feruloyl_esterase"/>
</dbReference>
<evidence type="ECO:0000256" key="6">
    <source>
        <dbReference type="ARBA" id="ARBA00022837"/>
    </source>
</evidence>
<keyword evidence="6" id="KW-0106">Calcium</keyword>
<keyword evidence="5" id="KW-0378">Hydrolase</keyword>
<keyword evidence="3" id="KW-0479">Metal-binding</keyword>
<sequence length="579" mass="60346">MHTSFSPAPRRPSNGWLAAAATLSAAIGLAGCGGGDDGPPQLAAATPAKLATCSSLATLALPNTRITSVATVAASDGSNGPPALPEHCLVQGQMNERISPVDGNRYAIGFEMRLPRDWNGRFFHQGNGGLDGSVVPATGAIGGGGPTTTALAMGFAVLSSDAGHPQPTPFFGADPQARLDYGYQAVGKLTPMARSVIQAAYGKAPDRSYFAGCSNGGRHAMVTAARYAQDYDGVLAGNPGFHLPKAASAQLWKVKQYASIASNGANGQVDISTAVTPAEYSTVAASITAKCDALDGVKDGIVSDVAACQSAFDIQADVPTCTGARTGACLTPAQKNTLQRIFAGPRLADGTPAYSNTWFDPGVAGKDFALWHYFIAQNLDPGSVSLVFNTPPMPVATFLATPPGQIALAYDLDRDYGKLFATDATYTESGWSFMTPPDETKLSTLRNRGGKLMVYHGTADGVFSAADTARWYDRLQQAELGRAAGYARLYLVPGMNHCANGPSTDQFDMVTALVNWVEKGQAPDRVIAKARGASANVPNPEVPASWSAGRTRPLCPYPLVARYNGSGDVESADSFSCKS</sequence>
<evidence type="ECO:0000256" key="7">
    <source>
        <dbReference type="ARBA" id="ARBA00023157"/>
    </source>
</evidence>
<evidence type="ECO:0000256" key="4">
    <source>
        <dbReference type="ARBA" id="ARBA00022729"/>
    </source>
</evidence>
<protein>
    <submittedName>
        <fullName evidence="8">Tannase and feruloyl esterase</fullName>
    </submittedName>
</protein>
<dbReference type="Pfam" id="PF07519">
    <property type="entry name" value="Tannase"/>
    <property type="match status" value="1"/>
</dbReference>
<reference evidence="9" key="1">
    <citation type="submission" date="2016-10" db="EMBL/GenBank/DDBJ databases">
        <authorList>
            <person name="Varghese N."/>
            <person name="Submissions S."/>
        </authorList>
    </citation>
    <scope>NUCLEOTIDE SEQUENCE [LARGE SCALE GENOMIC DNA]</scope>
    <source>
        <strain evidence="9">DSM 27981</strain>
    </source>
</reference>
<evidence type="ECO:0000256" key="2">
    <source>
        <dbReference type="ARBA" id="ARBA00022487"/>
    </source>
</evidence>
<dbReference type="InterPro" id="IPR029058">
    <property type="entry name" value="AB_hydrolase_fold"/>
</dbReference>
<dbReference type="AlphaFoldDB" id="A0A1I1ZGN5"/>
<keyword evidence="7" id="KW-1015">Disulfide bond</keyword>
<keyword evidence="4" id="KW-0732">Signal</keyword>
<keyword evidence="2" id="KW-0719">Serine esterase</keyword>
<keyword evidence="9" id="KW-1185">Reference proteome</keyword>
<organism evidence="8 9">
    <name type="scientific">Paracidovorax wautersii</name>
    <dbReference type="NCBI Taxonomy" id="1177982"/>
    <lineage>
        <taxon>Bacteria</taxon>
        <taxon>Pseudomonadati</taxon>
        <taxon>Pseudomonadota</taxon>
        <taxon>Betaproteobacteria</taxon>
        <taxon>Burkholderiales</taxon>
        <taxon>Comamonadaceae</taxon>
        <taxon>Paracidovorax</taxon>
    </lineage>
</organism>
<dbReference type="OrthoDB" id="7062032at2"/>
<accession>A0A1I1ZGN5</accession>
<dbReference type="Proteomes" id="UP000199119">
    <property type="component" value="Unassembled WGS sequence"/>
</dbReference>
<evidence type="ECO:0000256" key="5">
    <source>
        <dbReference type="ARBA" id="ARBA00022801"/>
    </source>
</evidence>
<dbReference type="Gene3D" id="3.40.50.1820">
    <property type="entry name" value="alpha/beta hydrolase"/>
    <property type="match status" value="2"/>
</dbReference>
<dbReference type="STRING" id="1177982.SAMN04489711_10171"/>
<comment type="similarity">
    <text evidence="1">Belongs to the tannase family.</text>
</comment>
<dbReference type="RefSeq" id="WP_092936476.1">
    <property type="nucleotide sequence ID" value="NZ_FONX01000001.1"/>
</dbReference>
<dbReference type="EMBL" id="FONX01000001">
    <property type="protein sequence ID" value="SFE29723.1"/>
    <property type="molecule type" value="Genomic_DNA"/>
</dbReference>
<dbReference type="PANTHER" id="PTHR33938:SF15">
    <property type="entry name" value="FERULOYL ESTERASE B-RELATED"/>
    <property type="match status" value="1"/>
</dbReference>
<dbReference type="SUPFAM" id="SSF53474">
    <property type="entry name" value="alpha/beta-Hydrolases"/>
    <property type="match status" value="1"/>
</dbReference>
<name>A0A1I1ZGN5_9BURK</name>
<evidence type="ECO:0000256" key="3">
    <source>
        <dbReference type="ARBA" id="ARBA00022723"/>
    </source>
</evidence>
<evidence type="ECO:0000256" key="1">
    <source>
        <dbReference type="ARBA" id="ARBA00006249"/>
    </source>
</evidence>
<evidence type="ECO:0000313" key="8">
    <source>
        <dbReference type="EMBL" id="SFE29723.1"/>
    </source>
</evidence>
<gene>
    <name evidence="8" type="ORF">SAMN04489711_10171</name>
</gene>
<evidence type="ECO:0000313" key="9">
    <source>
        <dbReference type="Proteomes" id="UP000199119"/>
    </source>
</evidence>
<dbReference type="GO" id="GO:0052689">
    <property type="term" value="F:carboxylic ester hydrolase activity"/>
    <property type="evidence" value="ECO:0007669"/>
    <property type="project" value="UniProtKB-KW"/>
</dbReference>
<dbReference type="PANTHER" id="PTHR33938">
    <property type="entry name" value="FERULOYL ESTERASE B-RELATED"/>
    <property type="match status" value="1"/>
</dbReference>
<proteinExistence type="inferred from homology"/>